<name>A0A160VCP1_9ZZZZ</name>
<gene>
    <name evidence="1" type="ORF">MGWOODY_Mmi1427</name>
</gene>
<accession>A0A160VCP1</accession>
<sequence>MRCSSSTLFIAVITTVVMGQDASTDSAKWKHYVRGGGVRVTNDNGLSGYYRLNRSSRYTFGDLRLYLYGLKNNSYVFIRYKSSSKYRKWPRFYRFSTIAYQKNTQAGVALRYHFNQGLGLFVLPYSKGHIITEIAHAYDMSDYLNDNRRTSYARGGLYWDHDTKWVNTKLEVEYFHQISEEVAENLSRTQAMAEIIMPITKGFSAIIIYEIESYRGIDIAIPIEQGSMSFSIGWKGTIPLTW</sequence>
<proteinExistence type="predicted"/>
<evidence type="ECO:0000313" key="1">
    <source>
        <dbReference type="EMBL" id="CUV08126.1"/>
    </source>
</evidence>
<reference evidence="1" key="1">
    <citation type="submission" date="2015-10" db="EMBL/GenBank/DDBJ databases">
        <authorList>
            <person name="Gilbert D.G."/>
        </authorList>
    </citation>
    <scope>NUCLEOTIDE SEQUENCE</scope>
</reference>
<evidence type="ECO:0008006" key="2">
    <source>
        <dbReference type="Google" id="ProtNLM"/>
    </source>
</evidence>
<dbReference type="EMBL" id="FAXC01000003">
    <property type="protein sequence ID" value="CUV08126.1"/>
    <property type="molecule type" value="Genomic_DNA"/>
</dbReference>
<organism evidence="1">
    <name type="scientific">hydrothermal vent metagenome</name>
    <dbReference type="NCBI Taxonomy" id="652676"/>
    <lineage>
        <taxon>unclassified sequences</taxon>
        <taxon>metagenomes</taxon>
        <taxon>ecological metagenomes</taxon>
    </lineage>
</organism>
<protein>
    <recommendedName>
        <fullName evidence="2">DUF481 domain-containing protein</fullName>
    </recommendedName>
</protein>
<dbReference type="AlphaFoldDB" id="A0A160VCP1"/>